<dbReference type="PANTHER" id="PTHR46428">
    <property type="entry name" value="KELCH DOMAIN-CONTAINING PROTEIN 10"/>
    <property type="match status" value="1"/>
</dbReference>
<organism evidence="3 4">
    <name type="scientific">Thelohanellus kitauei</name>
    <name type="common">Myxosporean</name>
    <dbReference type="NCBI Taxonomy" id="669202"/>
    <lineage>
        <taxon>Eukaryota</taxon>
        <taxon>Metazoa</taxon>
        <taxon>Cnidaria</taxon>
        <taxon>Myxozoa</taxon>
        <taxon>Myxosporea</taxon>
        <taxon>Bivalvulida</taxon>
        <taxon>Platysporina</taxon>
        <taxon>Myxobolidae</taxon>
        <taxon>Thelohanellus</taxon>
    </lineage>
</organism>
<keyword evidence="2" id="KW-0677">Repeat</keyword>
<accession>A0A0C2MVH7</accession>
<comment type="caution">
    <text evidence="3">The sequence shown here is derived from an EMBL/GenBank/DDBJ whole genome shotgun (WGS) entry which is preliminary data.</text>
</comment>
<dbReference type="Proteomes" id="UP000031668">
    <property type="component" value="Unassembled WGS sequence"/>
</dbReference>
<gene>
    <name evidence="3" type="ORF">RF11_10055</name>
</gene>
<dbReference type="InterPro" id="IPR015915">
    <property type="entry name" value="Kelch-typ_b-propeller"/>
</dbReference>
<dbReference type="EMBL" id="JWZT01003747">
    <property type="protein sequence ID" value="KII65617.1"/>
    <property type="molecule type" value="Genomic_DNA"/>
</dbReference>
<reference evidence="3 4" key="1">
    <citation type="journal article" date="2014" name="Genome Biol. Evol.">
        <title>The genome of the myxosporean Thelohanellus kitauei shows adaptations to nutrient acquisition within its fish host.</title>
        <authorList>
            <person name="Yang Y."/>
            <person name="Xiong J."/>
            <person name="Zhou Z."/>
            <person name="Huo F."/>
            <person name="Miao W."/>
            <person name="Ran C."/>
            <person name="Liu Y."/>
            <person name="Zhang J."/>
            <person name="Feng J."/>
            <person name="Wang M."/>
            <person name="Wang M."/>
            <person name="Wang L."/>
            <person name="Yao B."/>
        </authorList>
    </citation>
    <scope>NUCLEOTIDE SEQUENCE [LARGE SCALE GENOMIC DNA]</scope>
    <source>
        <strain evidence="3">Wuqing</strain>
    </source>
</reference>
<dbReference type="OrthoDB" id="10251809at2759"/>
<dbReference type="InterPro" id="IPR052125">
    <property type="entry name" value="KLHDC10"/>
</dbReference>
<proteinExistence type="predicted"/>
<dbReference type="Gene3D" id="2.120.10.80">
    <property type="entry name" value="Kelch-type beta propeller"/>
    <property type="match status" value="1"/>
</dbReference>
<evidence type="ECO:0008006" key="5">
    <source>
        <dbReference type="Google" id="ProtNLM"/>
    </source>
</evidence>
<name>A0A0C2MVH7_THEKT</name>
<keyword evidence="4" id="KW-1185">Reference proteome</keyword>
<dbReference type="PANTHER" id="PTHR46428:SF1">
    <property type="entry name" value="KELCH DOMAIN-CONTAINING PROTEIN 10"/>
    <property type="match status" value="1"/>
</dbReference>
<evidence type="ECO:0000256" key="2">
    <source>
        <dbReference type="ARBA" id="ARBA00022737"/>
    </source>
</evidence>
<sequence length="107" mass="12651">MSGGRNFDTDTDLLDIWRIDLETLEWVKLDKSLPRTIYSHRMSVVEDCFLYNVGAYEISSRYFDVMERFILKVPSLFRICLESVCRLPNITNYINLLPPYIVDHLNL</sequence>
<dbReference type="GO" id="GO:0032874">
    <property type="term" value="P:positive regulation of stress-activated MAPK cascade"/>
    <property type="evidence" value="ECO:0007669"/>
    <property type="project" value="TreeGrafter"/>
</dbReference>
<evidence type="ECO:0000256" key="1">
    <source>
        <dbReference type="ARBA" id="ARBA00022441"/>
    </source>
</evidence>
<evidence type="ECO:0000313" key="4">
    <source>
        <dbReference type="Proteomes" id="UP000031668"/>
    </source>
</evidence>
<dbReference type="AlphaFoldDB" id="A0A0C2MVH7"/>
<keyword evidence="1" id="KW-0880">Kelch repeat</keyword>
<protein>
    <recommendedName>
        <fullName evidence="5">Kelch domain-containing protein 10</fullName>
    </recommendedName>
</protein>
<dbReference type="SUPFAM" id="SSF117281">
    <property type="entry name" value="Kelch motif"/>
    <property type="match status" value="1"/>
</dbReference>
<evidence type="ECO:0000313" key="3">
    <source>
        <dbReference type="EMBL" id="KII65617.1"/>
    </source>
</evidence>